<dbReference type="NCBIfam" id="TIGR02595">
    <property type="entry name" value="PEP_CTERM"/>
    <property type="match status" value="1"/>
</dbReference>
<keyword evidence="4" id="KW-1185">Reference proteome</keyword>
<dbReference type="EMBL" id="BJCL01000002">
    <property type="protein sequence ID" value="GCL62193.1"/>
    <property type="molecule type" value="Genomic_DNA"/>
</dbReference>
<keyword evidence="1" id="KW-0732">Signal</keyword>
<evidence type="ECO:0000313" key="4">
    <source>
        <dbReference type="Proteomes" id="UP000301751"/>
    </source>
</evidence>
<dbReference type="Pfam" id="PF07589">
    <property type="entry name" value="PEP-CTERM"/>
    <property type="match status" value="1"/>
</dbReference>
<sequence length="263" mass="26627">MAGGLAAALLLGAVPAAQAAGPAVVTITGTVGGVESLGGATGDVDFSVSDWLNQSFTLVLQPDLAGVSAVHETLPEFPGATFNYWAPANIRYSLTVGGVLRVAGTDSLFSELATINNLTVPPDVEVSEVPIGITAGSTYDVLEMRFSGLDLGCVERGAGDTCAVYEYGTVNFSYAWDTAMGDGLTTDGAPDLLSTSFADGLAGAMFVIGRATASAGDDIGNNLVFLPLQVSGVAVTAVPEPASVAMLLAGLASLGALRARRRH</sequence>
<protein>
    <recommendedName>
        <fullName evidence="2">Ice-binding protein C-terminal domain-containing protein</fullName>
    </recommendedName>
</protein>
<reference evidence="4" key="1">
    <citation type="submission" date="2019-03" db="EMBL/GenBank/DDBJ databases">
        <title>Aquabacterium pictum sp.nov., the first bacteriochlorophyll a-containing freshwater bacterium in the genus Aquabacterium of the class Betaproteobacteria.</title>
        <authorList>
            <person name="Hirose S."/>
            <person name="Tank M."/>
            <person name="Hara E."/>
            <person name="Tamaki H."/>
            <person name="Takaichi S."/>
            <person name="Haruta S."/>
            <person name="Hanada S."/>
        </authorList>
    </citation>
    <scope>NUCLEOTIDE SEQUENCE [LARGE SCALE GENOMIC DNA]</scope>
    <source>
        <strain evidence="4">W35</strain>
    </source>
</reference>
<feature type="chain" id="PRO_5019728252" description="Ice-binding protein C-terminal domain-containing protein" evidence="1">
    <location>
        <begin position="20"/>
        <end position="263"/>
    </location>
</feature>
<dbReference type="InterPro" id="IPR013424">
    <property type="entry name" value="Ice-binding_C"/>
</dbReference>
<accession>A0A480ALB8</accession>
<organism evidence="3 4">
    <name type="scientific">Pseudaquabacterium pictum</name>
    <dbReference type="NCBI Taxonomy" id="2315236"/>
    <lineage>
        <taxon>Bacteria</taxon>
        <taxon>Pseudomonadati</taxon>
        <taxon>Pseudomonadota</taxon>
        <taxon>Betaproteobacteria</taxon>
        <taxon>Burkholderiales</taxon>
        <taxon>Sphaerotilaceae</taxon>
        <taxon>Pseudaquabacterium</taxon>
    </lineage>
</organism>
<evidence type="ECO:0000313" key="3">
    <source>
        <dbReference type="EMBL" id="GCL62193.1"/>
    </source>
</evidence>
<gene>
    <name evidence="3" type="ORF">AQPW35_12740</name>
</gene>
<evidence type="ECO:0000259" key="2">
    <source>
        <dbReference type="Pfam" id="PF07589"/>
    </source>
</evidence>
<dbReference type="AlphaFoldDB" id="A0A480ALB8"/>
<evidence type="ECO:0000256" key="1">
    <source>
        <dbReference type="SAM" id="SignalP"/>
    </source>
</evidence>
<dbReference type="RefSeq" id="WP_228026974.1">
    <property type="nucleotide sequence ID" value="NZ_BJCL01000002.1"/>
</dbReference>
<name>A0A480ALB8_9BURK</name>
<comment type="caution">
    <text evidence="3">The sequence shown here is derived from an EMBL/GenBank/DDBJ whole genome shotgun (WGS) entry which is preliminary data.</text>
</comment>
<dbReference type="Proteomes" id="UP000301751">
    <property type="component" value="Unassembled WGS sequence"/>
</dbReference>
<feature type="domain" description="Ice-binding protein C-terminal" evidence="2">
    <location>
        <begin position="237"/>
        <end position="261"/>
    </location>
</feature>
<proteinExistence type="predicted"/>
<feature type="signal peptide" evidence="1">
    <location>
        <begin position="1"/>
        <end position="19"/>
    </location>
</feature>